<evidence type="ECO:0000313" key="15">
    <source>
        <dbReference type="Proteomes" id="UP001203423"/>
    </source>
</evidence>
<keyword evidence="4" id="KW-1003">Cell membrane</keyword>
<dbReference type="SUPFAM" id="SSF49344">
    <property type="entry name" value="CBD9-like"/>
    <property type="match status" value="1"/>
</dbReference>
<dbReference type="Gene3D" id="3.30.565.10">
    <property type="entry name" value="Histidine kinase-like ATPase, C-terminal domain"/>
    <property type="match status" value="1"/>
</dbReference>
<dbReference type="PROSITE" id="PS50885">
    <property type="entry name" value="HAMP"/>
    <property type="match status" value="1"/>
</dbReference>
<dbReference type="Gene3D" id="6.10.340.10">
    <property type="match status" value="1"/>
</dbReference>
<evidence type="ECO:0000256" key="10">
    <source>
        <dbReference type="ARBA" id="ARBA00023012"/>
    </source>
</evidence>
<dbReference type="PANTHER" id="PTHR44936">
    <property type="entry name" value="SENSOR PROTEIN CREC"/>
    <property type="match status" value="1"/>
</dbReference>
<comment type="subcellular location">
    <subcellularLocation>
        <location evidence="2">Cell membrane</location>
        <topology evidence="2">Multi-pass membrane protein</topology>
    </subcellularLocation>
</comment>
<name>A0ABT0LE83_9GAMM</name>
<keyword evidence="15" id="KW-1185">Reference proteome</keyword>
<evidence type="ECO:0000313" key="14">
    <source>
        <dbReference type="EMBL" id="MCL1126016.1"/>
    </source>
</evidence>
<evidence type="ECO:0000256" key="6">
    <source>
        <dbReference type="ARBA" id="ARBA00022679"/>
    </source>
</evidence>
<dbReference type="InterPro" id="IPR022510">
    <property type="entry name" value="Sortase_His-kinase"/>
</dbReference>
<keyword evidence="8 14" id="KW-0418">Kinase</keyword>
<dbReference type="Pfam" id="PF00512">
    <property type="entry name" value="HisKA"/>
    <property type="match status" value="1"/>
</dbReference>
<dbReference type="CDD" id="cd09622">
    <property type="entry name" value="CBM9_like_HisKa"/>
    <property type="match status" value="1"/>
</dbReference>
<gene>
    <name evidence="14" type="primary">pdsS</name>
    <name evidence="14" type="ORF">L2764_16440</name>
</gene>
<dbReference type="InterPro" id="IPR003661">
    <property type="entry name" value="HisK_dim/P_dom"/>
</dbReference>
<dbReference type="InterPro" id="IPR036890">
    <property type="entry name" value="HATPase_C_sf"/>
</dbReference>
<comment type="caution">
    <text evidence="14">The sequence shown here is derived from an EMBL/GenBank/DDBJ whole genome shotgun (WGS) entry which is preliminary data.</text>
</comment>
<evidence type="ECO:0000256" key="1">
    <source>
        <dbReference type="ARBA" id="ARBA00000085"/>
    </source>
</evidence>
<dbReference type="Pfam" id="PF02518">
    <property type="entry name" value="HATPase_c"/>
    <property type="match status" value="1"/>
</dbReference>
<dbReference type="SUPFAM" id="SSF47384">
    <property type="entry name" value="Homodimeric domain of signal transducing histidine kinase"/>
    <property type="match status" value="1"/>
</dbReference>
<dbReference type="CDD" id="cd00082">
    <property type="entry name" value="HisKA"/>
    <property type="match status" value="1"/>
</dbReference>
<evidence type="ECO:0000256" key="11">
    <source>
        <dbReference type="SAM" id="Phobius"/>
    </source>
</evidence>
<keyword evidence="5" id="KW-0597">Phosphoprotein</keyword>
<evidence type="ECO:0000256" key="4">
    <source>
        <dbReference type="ARBA" id="ARBA00022475"/>
    </source>
</evidence>
<organism evidence="14 15">
    <name type="scientific">Shewanella surugensis</name>
    <dbReference type="NCBI Taxonomy" id="212020"/>
    <lineage>
        <taxon>Bacteria</taxon>
        <taxon>Pseudomonadati</taxon>
        <taxon>Pseudomonadota</taxon>
        <taxon>Gammaproteobacteria</taxon>
        <taxon>Alteromonadales</taxon>
        <taxon>Shewanellaceae</taxon>
        <taxon>Shewanella</taxon>
    </lineage>
</organism>
<dbReference type="Proteomes" id="UP001203423">
    <property type="component" value="Unassembled WGS sequence"/>
</dbReference>
<feature type="domain" description="Histidine kinase" evidence="12">
    <location>
        <begin position="505"/>
        <end position="747"/>
    </location>
</feature>
<feature type="transmembrane region" description="Helical" evidence="11">
    <location>
        <begin position="422"/>
        <end position="442"/>
    </location>
</feature>
<keyword evidence="11" id="KW-0812">Transmembrane</keyword>
<evidence type="ECO:0000256" key="7">
    <source>
        <dbReference type="ARBA" id="ARBA00022741"/>
    </source>
</evidence>
<evidence type="ECO:0000259" key="13">
    <source>
        <dbReference type="PROSITE" id="PS50885"/>
    </source>
</evidence>
<keyword evidence="11" id="KW-0472">Membrane</keyword>
<dbReference type="SMART" id="SM00387">
    <property type="entry name" value="HATPase_c"/>
    <property type="match status" value="1"/>
</dbReference>
<dbReference type="PANTHER" id="PTHR44936:SF9">
    <property type="entry name" value="SENSOR PROTEIN CREC"/>
    <property type="match status" value="1"/>
</dbReference>
<comment type="catalytic activity">
    <reaction evidence="1">
        <text>ATP + protein L-histidine = ADP + protein N-phospho-L-histidine.</text>
        <dbReference type="EC" id="2.7.13.3"/>
    </reaction>
</comment>
<dbReference type="PROSITE" id="PS50109">
    <property type="entry name" value="HIS_KIN"/>
    <property type="match status" value="1"/>
</dbReference>
<dbReference type="InterPro" id="IPR003594">
    <property type="entry name" value="HATPase_dom"/>
</dbReference>
<dbReference type="SUPFAM" id="SSF55874">
    <property type="entry name" value="ATPase domain of HSP90 chaperone/DNA topoisomerase II/histidine kinase"/>
    <property type="match status" value="1"/>
</dbReference>
<dbReference type="NCBIfam" id="TIGR03785">
    <property type="entry name" value="marine_sort_HK"/>
    <property type="match status" value="1"/>
</dbReference>
<dbReference type="InterPro" id="IPR036097">
    <property type="entry name" value="HisK_dim/P_sf"/>
</dbReference>
<dbReference type="Gene3D" id="2.60.40.1190">
    <property type="match status" value="1"/>
</dbReference>
<keyword evidence="6" id="KW-0808">Transferase</keyword>
<keyword evidence="11" id="KW-1133">Transmembrane helix</keyword>
<protein>
    <recommendedName>
        <fullName evidence="3">histidine kinase</fullName>
        <ecNumber evidence="3">2.7.13.3</ecNumber>
    </recommendedName>
</protein>
<keyword evidence="10" id="KW-0902">Two-component regulatory system</keyword>
<dbReference type="GO" id="GO:0016301">
    <property type="term" value="F:kinase activity"/>
    <property type="evidence" value="ECO:0007669"/>
    <property type="project" value="UniProtKB-KW"/>
</dbReference>
<accession>A0ABT0LE83</accession>
<dbReference type="RefSeq" id="WP_248941349.1">
    <property type="nucleotide sequence ID" value="NZ_JAKIKS010000070.1"/>
</dbReference>
<sequence>MFNLPIGLRTKVAILSLFLLCLPWLGYQYVWEMEKYLRHGQEKTLEGTTQALATALHERPKLFNNQASFLTQVKKGRDLYAYPLSGPIRLDGKRKDWQAYWHKALEYGESNQLYKRDPNQPLTVHFTHMVGKYAGYLYAFFEVRDPHVIYRGNNTLSIDKNDHLAIATLAPDGQFKRYIVSTMKDGWISAFKLPNDPKQTTPVVPEIKIQGQWRKTAQGYNIELRLPLAMVGSKLGFAIYDVNDANTKQLDAIVGTSAIDDVNKLGTVLVPSPEIEQIIKGMGHNHSRIWVLDNHGRVLARSGNLHDNQNNWARSFTKKPDQNLWQHLKQQYLHPLYSKILITPPKDFIDTLQDSTLLEGSYISTALTGQQGSGWRLTPDKKAVVLAAASPIWIDNNVMGVVVAEETTHGIRTLRNKALEQLFDMIITVMGMGTIALFIFASSISSRIRRLRDDAEQAIDSQGRITRHIIASSNRDEIGDLSRSLANIVSRLSQYNHYLENMSSRLSHELRTPVAVVRSSLEHLSLQPLAPTANKYVIRAQEGVNRLSMILNNMSEATRLEESIAQAETEIFPLSDVISGCIQGYQLTYPQHQFTLTMPSHAIFITGVPEYIAQLMDKLIANALEFSASNHPIAISIDTVDPTKSEPLEKGKSDRSKQIQISVFNQGPPLPDNMAEQIFESMVSVRHPEYLPPNTSQHHDKPHLGLGLYIARLITHFHHGHILAQDHTQVKTQQKGVEIQVKLPITEPIS</sequence>
<feature type="domain" description="HAMP" evidence="13">
    <location>
        <begin position="442"/>
        <end position="497"/>
    </location>
</feature>
<dbReference type="EMBL" id="JAKIKS010000070">
    <property type="protein sequence ID" value="MCL1126016.1"/>
    <property type="molecule type" value="Genomic_DNA"/>
</dbReference>
<evidence type="ECO:0000256" key="8">
    <source>
        <dbReference type="ARBA" id="ARBA00022777"/>
    </source>
</evidence>
<keyword evidence="9" id="KW-0067">ATP-binding</keyword>
<dbReference type="SMART" id="SM00388">
    <property type="entry name" value="HisKA"/>
    <property type="match status" value="1"/>
</dbReference>
<dbReference type="InterPro" id="IPR003660">
    <property type="entry name" value="HAMP_dom"/>
</dbReference>
<keyword evidence="7" id="KW-0547">Nucleotide-binding</keyword>
<reference evidence="14 15" key="1">
    <citation type="submission" date="2022-01" db="EMBL/GenBank/DDBJ databases">
        <title>Whole genome-based taxonomy of the Shewanellaceae.</title>
        <authorList>
            <person name="Martin-Rodriguez A.J."/>
        </authorList>
    </citation>
    <scope>NUCLEOTIDE SEQUENCE [LARGE SCALE GENOMIC DNA]</scope>
    <source>
        <strain evidence="14 15">DSM 17177</strain>
    </source>
</reference>
<dbReference type="InterPro" id="IPR050980">
    <property type="entry name" value="2C_sensor_his_kinase"/>
</dbReference>
<evidence type="ECO:0000259" key="12">
    <source>
        <dbReference type="PROSITE" id="PS50109"/>
    </source>
</evidence>
<proteinExistence type="predicted"/>
<dbReference type="EC" id="2.7.13.3" evidence="3"/>
<evidence type="ECO:0000256" key="5">
    <source>
        <dbReference type="ARBA" id="ARBA00022553"/>
    </source>
</evidence>
<dbReference type="InterPro" id="IPR005467">
    <property type="entry name" value="His_kinase_dom"/>
</dbReference>
<evidence type="ECO:0000256" key="2">
    <source>
        <dbReference type="ARBA" id="ARBA00004651"/>
    </source>
</evidence>
<evidence type="ECO:0000256" key="3">
    <source>
        <dbReference type="ARBA" id="ARBA00012438"/>
    </source>
</evidence>
<dbReference type="Gene3D" id="1.10.287.130">
    <property type="match status" value="1"/>
</dbReference>
<evidence type="ECO:0000256" key="9">
    <source>
        <dbReference type="ARBA" id="ARBA00022840"/>
    </source>
</evidence>